<dbReference type="Proteomes" id="UP000008237">
    <property type="component" value="Unassembled WGS sequence"/>
</dbReference>
<feature type="transmembrane region" description="Helical" evidence="10">
    <location>
        <begin position="6"/>
        <end position="24"/>
    </location>
</feature>
<dbReference type="PANTHER" id="PTHR21137:SF35">
    <property type="entry name" value="ODORANT RECEPTOR 19A-RELATED"/>
    <property type="match status" value="1"/>
</dbReference>
<feature type="non-terminal residue" evidence="11">
    <location>
        <position position="252"/>
    </location>
</feature>
<keyword evidence="9" id="KW-0807">Transducer</keyword>
<evidence type="ECO:0000256" key="6">
    <source>
        <dbReference type="ARBA" id="ARBA00022989"/>
    </source>
</evidence>
<reference evidence="11 12" key="1">
    <citation type="journal article" date="2010" name="Science">
        <title>Genomic comparison of the ants Camponotus floridanus and Harpegnathos saltator.</title>
        <authorList>
            <person name="Bonasio R."/>
            <person name="Zhang G."/>
            <person name="Ye C."/>
            <person name="Mutti N.S."/>
            <person name="Fang X."/>
            <person name="Qin N."/>
            <person name="Donahue G."/>
            <person name="Yang P."/>
            <person name="Li Q."/>
            <person name="Li C."/>
            <person name="Zhang P."/>
            <person name="Huang Z."/>
            <person name="Berger S.L."/>
            <person name="Reinberg D."/>
            <person name="Wang J."/>
            <person name="Liebig J."/>
        </authorList>
    </citation>
    <scope>NUCLEOTIDE SEQUENCE [LARGE SCALE GENOMIC DNA]</scope>
    <source>
        <strain evidence="11 12">R22 G/1</strain>
    </source>
</reference>
<keyword evidence="7 10" id="KW-0472">Membrane</keyword>
<dbReference type="EMBL" id="GL447829">
    <property type="protein sequence ID" value="EFN85861.1"/>
    <property type="molecule type" value="Genomic_DNA"/>
</dbReference>
<evidence type="ECO:0000256" key="8">
    <source>
        <dbReference type="ARBA" id="ARBA00023170"/>
    </source>
</evidence>
<keyword evidence="3" id="KW-0716">Sensory transduction</keyword>
<keyword evidence="8 11" id="KW-0675">Receptor</keyword>
<evidence type="ECO:0000256" key="3">
    <source>
        <dbReference type="ARBA" id="ARBA00022606"/>
    </source>
</evidence>
<proteinExistence type="predicted"/>
<keyword evidence="6 10" id="KW-1133">Transmembrane helix</keyword>
<dbReference type="GO" id="GO:0007165">
    <property type="term" value="P:signal transduction"/>
    <property type="evidence" value="ECO:0007669"/>
    <property type="project" value="UniProtKB-KW"/>
</dbReference>
<dbReference type="GO" id="GO:0005886">
    <property type="term" value="C:plasma membrane"/>
    <property type="evidence" value="ECO:0007669"/>
    <property type="project" value="UniProtKB-SubCell"/>
</dbReference>
<keyword evidence="12" id="KW-1185">Reference proteome</keyword>
<keyword evidence="4 10" id="KW-0812">Transmembrane</keyword>
<sequence>YIGKCVYFYGGSIIWIYISCLIIISGPATLDQPFPTTAEYPFDVYQQPLRSILYIHQAFVFTQAAAQLSMNVFIAMLLWFISVRFELLNEELRTITDIYGLMKCVRKHQKLLKYADEVIAVVRPFALSTITLSTTALIIVGLIFITGQPLSMKIQCVGLTFSGLSEVFMYTWPAENLIYISSEVAQAIYDAQWYEQSIQLRKSLQMIILRAQKSVVISIPCVMPSLSLNYYTSYLSTIFSYFTTLRVVMQNE</sequence>
<evidence type="ECO:0000256" key="2">
    <source>
        <dbReference type="ARBA" id="ARBA00022475"/>
    </source>
</evidence>
<gene>
    <name evidence="11" type="ORF">EAI_12513</name>
</gene>
<evidence type="ECO:0000256" key="5">
    <source>
        <dbReference type="ARBA" id="ARBA00022725"/>
    </source>
</evidence>
<feature type="transmembrane region" description="Helical" evidence="10">
    <location>
        <begin position="125"/>
        <end position="145"/>
    </location>
</feature>
<evidence type="ECO:0000256" key="7">
    <source>
        <dbReference type="ARBA" id="ARBA00023136"/>
    </source>
</evidence>
<accession>E2BEM7</accession>
<dbReference type="InParanoid" id="E2BEM7"/>
<dbReference type="OrthoDB" id="8185860at2759"/>
<evidence type="ECO:0000256" key="1">
    <source>
        <dbReference type="ARBA" id="ARBA00004651"/>
    </source>
</evidence>
<feature type="transmembrane region" description="Helical" evidence="10">
    <location>
        <begin position="58"/>
        <end position="81"/>
    </location>
</feature>
<dbReference type="GO" id="GO:0005549">
    <property type="term" value="F:odorant binding"/>
    <property type="evidence" value="ECO:0007669"/>
    <property type="project" value="InterPro"/>
</dbReference>
<evidence type="ECO:0000313" key="12">
    <source>
        <dbReference type="Proteomes" id="UP000008237"/>
    </source>
</evidence>
<protein>
    <submittedName>
        <fullName evidence="11">Odorant receptor Or2</fullName>
    </submittedName>
</protein>
<dbReference type="PANTHER" id="PTHR21137">
    <property type="entry name" value="ODORANT RECEPTOR"/>
    <property type="match status" value="1"/>
</dbReference>
<evidence type="ECO:0000313" key="11">
    <source>
        <dbReference type="EMBL" id="EFN85861.1"/>
    </source>
</evidence>
<organism evidence="12">
    <name type="scientific">Harpegnathos saltator</name>
    <name type="common">Jerdon's jumping ant</name>
    <dbReference type="NCBI Taxonomy" id="610380"/>
    <lineage>
        <taxon>Eukaryota</taxon>
        <taxon>Metazoa</taxon>
        <taxon>Ecdysozoa</taxon>
        <taxon>Arthropoda</taxon>
        <taxon>Hexapoda</taxon>
        <taxon>Insecta</taxon>
        <taxon>Pterygota</taxon>
        <taxon>Neoptera</taxon>
        <taxon>Endopterygota</taxon>
        <taxon>Hymenoptera</taxon>
        <taxon>Apocrita</taxon>
        <taxon>Aculeata</taxon>
        <taxon>Formicoidea</taxon>
        <taxon>Formicidae</taxon>
        <taxon>Ponerinae</taxon>
        <taxon>Ponerini</taxon>
        <taxon>Harpegnathos</taxon>
    </lineage>
</organism>
<name>E2BEM7_HARSA</name>
<dbReference type="InterPro" id="IPR004117">
    <property type="entry name" value="7tm6_olfct_rcpt"/>
</dbReference>
<evidence type="ECO:0000256" key="4">
    <source>
        <dbReference type="ARBA" id="ARBA00022692"/>
    </source>
</evidence>
<dbReference type="Pfam" id="PF02949">
    <property type="entry name" value="7tm_6"/>
    <property type="match status" value="1"/>
</dbReference>
<feature type="non-terminal residue" evidence="11">
    <location>
        <position position="1"/>
    </location>
</feature>
<evidence type="ECO:0000256" key="9">
    <source>
        <dbReference type="ARBA" id="ARBA00023224"/>
    </source>
</evidence>
<dbReference type="AlphaFoldDB" id="E2BEM7"/>
<dbReference type="OMA" id="RCIIPAF"/>
<dbReference type="GO" id="GO:0004984">
    <property type="term" value="F:olfactory receptor activity"/>
    <property type="evidence" value="ECO:0007669"/>
    <property type="project" value="InterPro"/>
</dbReference>
<keyword evidence="5" id="KW-0552">Olfaction</keyword>
<evidence type="ECO:0000256" key="10">
    <source>
        <dbReference type="SAM" id="Phobius"/>
    </source>
</evidence>
<comment type="subcellular location">
    <subcellularLocation>
        <location evidence="1">Cell membrane</location>
        <topology evidence="1">Multi-pass membrane protein</topology>
    </subcellularLocation>
</comment>
<keyword evidence="2" id="KW-1003">Cell membrane</keyword>